<name>A0A8T1CUG8_9STRA</name>
<sequence>MKRHPDYLSTMKLSGFNSGTLVTFIDQKSQTIYSWLILITECNHPFSFCENPTVAKYTVLPSTFGIIIDDCIFLSEHFVAIFAVFDHNGGVEKVFLSMAPIMDDITDDHTAKSMSHFWRAFCRSTSRS</sequence>
<dbReference type="EMBL" id="RCMK01000428">
    <property type="protein sequence ID" value="KAG2929298.1"/>
    <property type="molecule type" value="Genomic_DNA"/>
</dbReference>
<proteinExistence type="predicted"/>
<dbReference type="PANTHER" id="PTHR40866:SF1">
    <property type="entry name" value="BED-TYPE DOMAIN-CONTAINING PROTEIN"/>
    <property type="match status" value="1"/>
</dbReference>
<comment type="caution">
    <text evidence="1">The sequence shown here is derived from an EMBL/GenBank/DDBJ whole genome shotgun (WGS) entry which is preliminary data.</text>
</comment>
<evidence type="ECO:0000313" key="1">
    <source>
        <dbReference type="EMBL" id="KAG2929298.1"/>
    </source>
</evidence>
<dbReference type="AlphaFoldDB" id="A0A8T1CUG8"/>
<dbReference type="PANTHER" id="PTHR40866">
    <property type="entry name" value="BED-TYPE DOMAIN-CONTAINING PROTEIN"/>
    <property type="match status" value="1"/>
</dbReference>
<dbReference type="Proteomes" id="UP000736787">
    <property type="component" value="Unassembled WGS sequence"/>
</dbReference>
<dbReference type="VEuPathDB" id="FungiDB:PC110_g8300"/>
<protein>
    <submittedName>
        <fullName evidence="1">Uncharacterized protein</fullName>
    </submittedName>
</protein>
<accession>A0A8T1CUG8</accession>
<reference evidence="1" key="1">
    <citation type="submission" date="2018-10" db="EMBL/GenBank/DDBJ databases">
        <title>Effector identification in a new, highly contiguous assembly of the strawberry crown rot pathogen Phytophthora cactorum.</title>
        <authorList>
            <person name="Armitage A.D."/>
            <person name="Nellist C.F."/>
            <person name="Bates H."/>
            <person name="Vickerstaff R.J."/>
            <person name="Harrison R.J."/>
        </authorList>
    </citation>
    <scope>NUCLEOTIDE SEQUENCE</scope>
    <source>
        <strain evidence="1">4040</strain>
    </source>
</reference>
<evidence type="ECO:0000313" key="2">
    <source>
        <dbReference type="Proteomes" id="UP000736787"/>
    </source>
</evidence>
<gene>
    <name evidence="1" type="ORF">PC117_g14051</name>
</gene>
<organism evidence="1 2">
    <name type="scientific">Phytophthora cactorum</name>
    <dbReference type="NCBI Taxonomy" id="29920"/>
    <lineage>
        <taxon>Eukaryota</taxon>
        <taxon>Sar</taxon>
        <taxon>Stramenopiles</taxon>
        <taxon>Oomycota</taxon>
        <taxon>Peronosporomycetes</taxon>
        <taxon>Peronosporales</taxon>
        <taxon>Peronosporaceae</taxon>
        <taxon>Phytophthora</taxon>
    </lineage>
</organism>